<keyword evidence="2" id="KW-0805">Transcription regulation</keyword>
<evidence type="ECO:0000256" key="4">
    <source>
        <dbReference type="ARBA" id="ARBA00023125"/>
    </source>
</evidence>
<dbReference type="GO" id="GO:0006352">
    <property type="term" value="P:DNA-templated transcription initiation"/>
    <property type="evidence" value="ECO:0007669"/>
    <property type="project" value="InterPro"/>
</dbReference>
<feature type="domain" description="RNA polymerase sigma factor 70 region 4 type 2" evidence="7">
    <location>
        <begin position="168"/>
        <end position="218"/>
    </location>
</feature>
<gene>
    <name evidence="8" type="ORF">CK623_06700</name>
</gene>
<dbReference type="InterPro" id="IPR014284">
    <property type="entry name" value="RNA_pol_sigma-70_dom"/>
</dbReference>
<dbReference type="InterPro" id="IPR013249">
    <property type="entry name" value="RNA_pol_sigma70_r4_t2"/>
</dbReference>
<sequence>MRIETALVLPGGAGGRGGVCAQQGDARAVYHARPMTAPSPSHPAALDVQALAQTWRQPMLRFALLHLQPPEEAEDAVQDALLALLGAQPATLTQGDARHYLFGILKHKITDRLRAKYRPEVAYQDAFEEDDLDQALFDAREHWHEGVAPALWSNPEGQLQNQQFLAVVDACVHRLPPKIARVFSMKELLECDAAEVCDTLGLSKSDYWQCMSRARKQLQLCLSQHWFERAQQEGRRP</sequence>
<dbReference type="NCBIfam" id="TIGR02943">
    <property type="entry name" value="Sig70_famx1"/>
    <property type="match status" value="1"/>
</dbReference>
<dbReference type="Proteomes" id="UP000218644">
    <property type="component" value="Unassembled WGS sequence"/>
</dbReference>
<comment type="caution">
    <text evidence="8">The sequence shown here is derived from an EMBL/GenBank/DDBJ whole genome shotgun (WGS) entry which is preliminary data.</text>
</comment>
<dbReference type="Gene3D" id="1.10.1740.10">
    <property type="match status" value="1"/>
</dbReference>
<dbReference type="InterPro" id="IPR039425">
    <property type="entry name" value="RNA_pol_sigma-70-like"/>
</dbReference>
<comment type="similarity">
    <text evidence="1">Belongs to the sigma-70 factor family. ECF subfamily.</text>
</comment>
<dbReference type="SUPFAM" id="SSF88659">
    <property type="entry name" value="Sigma3 and sigma4 domains of RNA polymerase sigma factors"/>
    <property type="match status" value="1"/>
</dbReference>
<evidence type="ECO:0000256" key="2">
    <source>
        <dbReference type="ARBA" id="ARBA00023015"/>
    </source>
</evidence>
<proteinExistence type="inferred from homology"/>
<evidence type="ECO:0000259" key="7">
    <source>
        <dbReference type="Pfam" id="PF08281"/>
    </source>
</evidence>
<evidence type="ECO:0000259" key="6">
    <source>
        <dbReference type="Pfam" id="PF04542"/>
    </source>
</evidence>
<dbReference type="InterPro" id="IPR013325">
    <property type="entry name" value="RNA_pol_sigma_r2"/>
</dbReference>
<dbReference type="Pfam" id="PF08281">
    <property type="entry name" value="Sigma70_r4_2"/>
    <property type="match status" value="1"/>
</dbReference>
<dbReference type="InterPro" id="IPR036388">
    <property type="entry name" value="WH-like_DNA-bd_sf"/>
</dbReference>
<organism evidence="8 9">
    <name type="scientific">Vandammella animalimorsus</name>
    <dbReference type="NCBI Taxonomy" id="2029117"/>
    <lineage>
        <taxon>Bacteria</taxon>
        <taxon>Pseudomonadati</taxon>
        <taxon>Pseudomonadota</taxon>
        <taxon>Betaproteobacteria</taxon>
        <taxon>Burkholderiales</taxon>
        <taxon>Comamonadaceae</taxon>
        <taxon>Vandammella</taxon>
    </lineage>
</organism>
<dbReference type="Pfam" id="PF04542">
    <property type="entry name" value="Sigma70_r2"/>
    <property type="match status" value="1"/>
</dbReference>
<dbReference type="AlphaFoldDB" id="A0A2A2AR62"/>
<dbReference type="InterPro" id="IPR014289">
    <property type="entry name" value="RNA_pol_sigma-24-rel"/>
</dbReference>
<accession>A0A2A2AR62</accession>
<keyword evidence="3" id="KW-0731">Sigma factor</keyword>
<evidence type="ECO:0000256" key="3">
    <source>
        <dbReference type="ARBA" id="ARBA00023082"/>
    </source>
</evidence>
<evidence type="ECO:0000313" key="8">
    <source>
        <dbReference type="EMBL" id="PAT40184.1"/>
    </source>
</evidence>
<protein>
    <submittedName>
        <fullName evidence="8">RNA polymerase subunit sigma</fullName>
    </submittedName>
</protein>
<dbReference type="Gene3D" id="1.10.10.10">
    <property type="entry name" value="Winged helix-like DNA-binding domain superfamily/Winged helix DNA-binding domain"/>
    <property type="match status" value="1"/>
</dbReference>
<evidence type="ECO:0000256" key="1">
    <source>
        <dbReference type="ARBA" id="ARBA00010641"/>
    </source>
</evidence>
<reference evidence="8 9" key="1">
    <citation type="submission" date="2017-08" db="EMBL/GenBank/DDBJ databases">
        <title>WGS of Clinical strains of the CDC Group NO-1 linked to zoonotic infections in humans.</title>
        <authorList>
            <person name="Bernier A.-M."/>
            <person name="Bernard K."/>
        </authorList>
    </citation>
    <scope>NUCLEOTIDE SEQUENCE [LARGE SCALE GENOMIC DNA]</scope>
    <source>
        <strain evidence="8 9">NML79-0751</strain>
    </source>
</reference>
<dbReference type="SUPFAM" id="SSF88946">
    <property type="entry name" value="Sigma2 domain of RNA polymerase sigma factors"/>
    <property type="match status" value="1"/>
</dbReference>
<name>A0A2A2AR62_9BURK</name>
<dbReference type="GO" id="GO:0016987">
    <property type="term" value="F:sigma factor activity"/>
    <property type="evidence" value="ECO:0007669"/>
    <property type="project" value="UniProtKB-KW"/>
</dbReference>
<keyword evidence="4" id="KW-0238">DNA-binding</keyword>
<evidence type="ECO:0000313" key="9">
    <source>
        <dbReference type="Proteomes" id="UP000218644"/>
    </source>
</evidence>
<dbReference type="GO" id="GO:0003677">
    <property type="term" value="F:DNA binding"/>
    <property type="evidence" value="ECO:0007669"/>
    <property type="project" value="UniProtKB-KW"/>
</dbReference>
<keyword evidence="5" id="KW-0804">Transcription</keyword>
<dbReference type="PANTHER" id="PTHR43133:SF8">
    <property type="entry name" value="RNA POLYMERASE SIGMA FACTOR HI_1459-RELATED"/>
    <property type="match status" value="1"/>
</dbReference>
<evidence type="ECO:0000256" key="5">
    <source>
        <dbReference type="ARBA" id="ARBA00023163"/>
    </source>
</evidence>
<dbReference type="PANTHER" id="PTHR43133">
    <property type="entry name" value="RNA POLYMERASE ECF-TYPE SIGMA FACTO"/>
    <property type="match status" value="1"/>
</dbReference>
<feature type="domain" description="RNA polymerase sigma-70 region 2" evidence="6">
    <location>
        <begin position="53"/>
        <end position="116"/>
    </location>
</feature>
<dbReference type="InterPro" id="IPR013324">
    <property type="entry name" value="RNA_pol_sigma_r3/r4-like"/>
</dbReference>
<dbReference type="NCBIfam" id="TIGR02937">
    <property type="entry name" value="sigma70-ECF"/>
    <property type="match status" value="1"/>
</dbReference>
<dbReference type="InterPro" id="IPR007627">
    <property type="entry name" value="RNA_pol_sigma70_r2"/>
</dbReference>
<dbReference type="EMBL" id="NSJD01000008">
    <property type="protein sequence ID" value="PAT40184.1"/>
    <property type="molecule type" value="Genomic_DNA"/>
</dbReference>